<feature type="coiled-coil region" evidence="1">
    <location>
        <begin position="36"/>
        <end position="105"/>
    </location>
</feature>
<reference evidence="3" key="2">
    <citation type="submission" date="2004-02" db="EMBL/GenBank/DDBJ databases">
        <authorList>
            <consortium name="Genoscope"/>
            <consortium name="Whitehead Institute Centre for Genome Research"/>
        </authorList>
    </citation>
    <scope>NUCLEOTIDE SEQUENCE</scope>
</reference>
<evidence type="ECO:0000256" key="2">
    <source>
        <dbReference type="SAM" id="MobiDB-lite"/>
    </source>
</evidence>
<evidence type="ECO:0000313" key="3">
    <source>
        <dbReference type="EMBL" id="CAF92764.1"/>
    </source>
</evidence>
<reference evidence="3" key="1">
    <citation type="journal article" date="2004" name="Nature">
        <title>Genome duplication in the teleost fish Tetraodon nigroviridis reveals the early vertebrate proto-karyotype.</title>
        <authorList>
            <person name="Jaillon O."/>
            <person name="Aury J.-M."/>
            <person name="Brunet F."/>
            <person name="Petit J.-L."/>
            <person name="Stange-Thomann N."/>
            <person name="Mauceli E."/>
            <person name="Bouneau L."/>
            <person name="Fischer C."/>
            <person name="Ozouf-Costaz C."/>
            <person name="Bernot A."/>
            <person name="Nicaud S."/>
            <person name="Jaffe D."/>
            <person name="Fisher S."/>
            <person name="Lutfalla G."/>
            <person name="Dossat C."/>
            <person name="Segurens B."/>
            <person name="Dasilva C."/>
            <person name="Salanoubat M."/>
            <person name="Levy M."/>
            <person name="Boudet N."/>
            <person name="Castellano S."/>
            <person name="Anthouard V."/>
            <person name="Jubin C."/>
            <person name="Castelli V."/>
            <person name="Katinka M."/>
            <person name="Vacherie B."/>
            <person name="Biemont C."/>
            <person name="Skalli Z."/>
            <person name="Cattolico L."/>
            <person name="Poulain J."/>
            <person name="De Berardinis V."/>
            <person name="Cruaud C."/>
            <person name="Duprat S."/>
            <person name="Brottier P."/>
            <person name="Coutanceau J.-P."/>
            <person name="Gouzy J."/>
            <person name="Parra G."/>
            <person name="Lardier G."/>
            <person name="Chapple C."/>
            <person name="McKernan K.J."/>
            <person name="McEwan P."/>
            <person name="Bosak S."/>
            <person name="Kellis M."/>
            <person name="Volff J.-N."/>
            <person name="Guigo R."/>
            <person name="Zody M.C."/>
            <person name="Mesirov J."/>
            <person name="Lindblad-Toh K."/>
            <person name="Birren B."/>
            <person name="Nusbaum C."/>
            <person name="Kahn D."/>
            <person name="Robinson-Rechavi M."/>
            <person name="Laudet V."/>
            <person name="Schachter V."/>
            <person name="Quetier F."/>
            <person name="Saurin W."/>
            <person name="Scarpelli C."/>
            <person name="Wincker P."/>
            <person name="Lander E.S."/>
            <person name="Weissenbach J."/>
            <person name="Roest Crollius H."/>
        </authorList>
    </citation>
    <scope>NUCLEOTIDE SEQUENCE [LARGE SCALE GENOMIC DNA]</scope>
</reference>
<feature type="region of interest" description="Disordered" evidence="2">
    <location>
        <begin position="180"/>
        <end position="209"/>
    </location>
</feature>
<dbReference type="AlphaFoldDB" id="Q4T2W8"/>
<keyword evidence="1" id="KW-0175">Coiled coil</keyword>
<sequence>IDKLKGDLSRKHELNLKEELQNAKLGPIQDEMVKILAAEKEKVAEKESELEKLRLDKQNHVLQQKHLQIRLKQLEEQLLQKDRELQELREKQEGWEKQRRETENKNKWKRFFRRREASNENSPEKEQQTRYSPLFRLLLSWKSWKMVSDTLVCLGNRLEGPSRTAARGIGVKGEAVQNVDEGKEVSNARRQERPKVSQLANGSECDPPIRTEETKINIQLVHTLRRPKQ</sequence>
<accession>Q4T2W8</accession>
<protein>
    <submittedName>
        <fullName evidence="3">(spotted green pufferfish) hypothetical protein</fullName>
    </submittedName>
</protein>
<feature type="non-terminal residue" evidence="3">
    <location>
        <position position="229"/>
    </location>
</feature>
<gene>
    <name evidence="3" type="ORF">GSTENG00008129001</name>
</gene>
<organism evidence="3">
    <name type="scientific">Tetraodon nigroviridis</name>
    <name type="common">Spotted green pufferfish</name>
    <name type="synonym">Chelonodon nigroviridis</name>
    <dbReference type="NCBI Taxonomy" id="99883"/>
    <lineage>
        <taxon>Eukaryota</taxon>
        <taxon>Metazoa</taxon>
        <taxon>Chordata</taxon>
        <taxon>Craniata</taxon>
        <taxon>Vertebrata</taxon>
        <taxon>Euteleostomi</taxon>
        <taxon>Actinopterygii</taxon>
        <taxon>Neopterygii</taxon>
        <taxon>Teleostei</taxon>
        <taxon>Neoteleostei</taxon>
        <taxon>Acanthomorphata</taxon>
        <taxon>Eupercaria</taxon>
        <taxon>Tetraodontiformes</taxon>
        <taxon>Tetradontoidea</taxon>
        <taxon>Tetraodontidae</taxon>
        <taxon>Tetraodon</taxon>
    </lineage>
</organism>
<proteinExistence type="predicted"/>
<name>Q4T2W8_TETNG</name>
<dbReference type="EMBL" id="CAAE01010152">
    <property type="protein sequence ID" value="CAF92764.1"/>
    <property type="molecule type" value="Genomic_DNA"/>
</dbReference>
<evidence type="ECO:0000256" key="1">
    <source>
        <dbReference type="SAM" id="Coils"/>
    </source>
</evidence>
<feature type="compositionally biased region" description="Basic and acidic residues" evidence="2">
    <location>
        <begin position="180"/>
        <end position="195"/>
    </location>
</feature>
<comment type="caution">
    <text evidence="3">The sequence shown here is derived from an EMBL/GenBank/DDBJ whole genome shotgun (WGS) entry which is preliminary data.</text>
</comment>
<dbReference type="KEGG" id="tng:GSTEN00008129G001"/>